<gene>
    <name evidence="2" type="ORF">A2U01_0008355</name>
</gene>
<proteinExistence type="predicted"/>
<reference evidence="2 3" key="1">
    <citation type="journal article" date="2018" name="Front. Plant Sci.">
        <title>Red Clover (Trifolium pratense) and Zigzag Clover (T. medium) - A Picture of Genomic Similarities and Differences.</title>
        <authorList>
            <person name="Dluhosova J."/>
            <person name="Istvanek J."/>
            <person name="Nedelnik J."/>
            <person name="Repkova J."/>
        </authorList>
    </citation>
    <scope>NUCLEOTIDE SEQUENCE [LARGE SCALE GENOMIC DNA]</scope>
    <source>
        <strain evidence="3">cv. 10/8</strain>
        <tissue evidence="2">Leaf</tissue>
    </source>
</reference>
<dbReference type="AlphaFoldDB" id="A0A392MK71"/>
<dbReference type="Proteomes" id="UP000265520">
    <property type="component" value="Unassembled WGS sequence"/>
</dbReference>
<sequence>MITSEIEPLYRLTTDQNHSQTDKGLVKEHDDHKGKENKVVTALSQQFSLSRPCGTCHGRDRGFRTSFSQPQCLSRPCELCHGRDEL</sequence>
<evidence type="ECO:0000313" key="2">
    <source>
        <dbReference type="EMBL" id="MCH87485.1"/>
    </source>
</evidence>
<keyword evidence="3" id="KW-1185">Reference proteome</keyword>
<feature type="compositionally biased region" description="Basic and acidic residues" evidence="1">
    <location>
        <begin position="20"/>
        <end position="33"/>
    </location>
</feature>
<evidence type="ECO:0000256" key="1">
    <source>
        <dbReference type="SAM" id="MobiDB-lite"/>
    </source>
</evidence>
<comment type="caution">
    <text evidence="2">The sequence shown here is derived from an EMBL/GenBank/DDBJ whole genome shotgun (WGS) entry which is preliminary data.</text>
</comment>
<feature type="region of interest" description="Disordered" evidence="1">
    <location>
        <begin position="1"/>
        <end position="33"/>
    </location>
</feature>
<protein>
    <submittedName>
        <fullName evidence="2">Uncharacterized protein</fullName>
    </submittedName>
</protein>
<evidence type="ECO:0000313" key="3">
    <source>
        <dbReference type="Proteomes" id="UP000265520"/>
    </source>
</evidence>
<dbReference type="EMBL" id="LXQA010012292">
    <property type="protein sequence ID" value="MCH87485.1"/>
    <property type="molecule type" value="Genomic_DNA"/>
</dbReference>
<organism evidence="2 3">
    <name type="scientific">Trifolium medium</name>
    <dbReference type="NCBI Taxonomy" id="97028"/>
    <lineage>
        <taxon>Eukaryota</taxon>
        <taxon>Viridiplantae</taxon>
        <taxon>Streptophyta</taxon>
        <taxon>Embryophyta</taxon>
        <taxon>Tracheophyta</taxon>
        <taxon>Spermatophyta</taxon>
        <taxon>Magnoliopsida</taxon>
        <taxon>eudicotyledons</taxon>
        <taxon>Gunneridae</taxon>
        <taxon>Pentapetalae</taxon>
        <taxon>rosids</taxon>
        <taxon>fabids</taxon>
        <taxon>Fabales</taxon>
        <taxon>Fabaceae</taxon>
        <taxon>Papilionoideae</taxon>
        <taxon>50 kb inversion clade</taxon>
        <taxon>NPAAA clade</taxon>
        <taxon>Hologalegina</taxon>
        <taxon>IRL clade</taxon>
        <taxon>Trifolieae</taxon>
        <taxon>Trifolium</taxon>
    </lineage>
</organism>
<name>A0A392MK71_9FABA</name>
<accession>A0A392MK71</accession>